<gene>
    <name evidence="2" type="ORF">V565_235010</name>
</gene>
<dbReference type="GO" id="GO:0000981">
    <property type="term" value="F:DNA-binding transcription factor activity, RNA polymerase II-specific"/>
    <property type="evidence" value="ECO:0007669"/>
    <property type="project" value="InterPro"/>
</dbReference>
<dbReference type="PROSITE" id="PS50048">
    <property type="entry name" value="ZN2_CY6_FUNGAL_2"/>
    <property type="match status" value="1"/>
</dbReference>
<dbReference type="Pfam" id="PF00172">
    <property type="entry name" value="Zn_clus"/>
    <property type="match status" value="1"/>
</dbReference>
<comment type="caution">
    <text evidence="2">The sequence shown here is derived from an EMBL/GenBank/DDBJ whole genome shotgun (WGS) entry which is preliminary data.</text>
</comment>
<feature type="domain" description="Zn(2)-C6 fungal-type" evidence="1">
    <location>
        <begin position="18"/>
        <end position="40"/>
    </location>
</feature>
<dbReference type="EMBL" id="AZST01001436">
    <property type="protein sequence ID" value="KEP45869.1"/>
    <property type="molecule type" value="Genomic_DNA"/>
</dbReference>
<dbReference type="Proteomes" id="UP000027456">
    <property type="component" value="Unassembled WGS sequence"/>
</dbReference>
<protein>
    <submittedName>
        <fullName evidence="2">Fungal zn, 2-cys(6) binuclear cluster domain protein</fullName>
    </submittedName>
</protein>
<accession>A0A074RGH8</accession>
<evidence type="ECO:0000313" key="2">
    <source>
        <dbReference type="EMBL" id="KEP45869.1"/>
    </source>
</evidence>
<sequence>MSNTPPMSKRRGQYVSRACNECRRRRCKCDGGQPSCGACVFYV</sequence>
<dbReference type="InterPro" id="IPR036864">
    <property type="entry name" value="Zn2-C6_fun-type_DNA-bd_sf"/>
</dbReference>
<dbReference type="AlphaFoldDB" id="A0A074RGH8"/>
<evidence type="ECO:0000259" key="1">
    <source>
        <dbReference type="PROSITE" id="PS50048"/>
    </source>
</evidence>
<feature type="non-terminal residue" evidence="2">
    <location>
        <position position="43"/>
    </location>
</feature>
<dbReference type="HOGENOM" id="CLU_3244852_0_0_1"/>
<dbReference type="SUPFAM" id="SSF57701">
    <property type="entry name" value="Zn2/Cys6 DNA-binding domain"/>
    <property type="match status" value="1"/>
</dbReference>
<organism evidence="2 3">
    <name type="scientific">Rhizoctonia solani 123E</name>
    <dbReference type="NCBI Taxonomy" id="1423351"/>
    <lineage>
        <taxon>Eukaryota</taxon>
        <taxon>Fungi</taxon>
        <taxon>Dikarya</taxon>
        <taxon>Basidiomycota</taxon>
        <taxon>Agaricomycotina</taxon>
        <taxon>Agaricomycetes</taxon>
        <taxon>Cantharellales</taxon>
        <taxon>Ceratobasidiaceae</taxon>
        <taxon>Rhizoctonia</taxon>
    </lineage>
</organism>
<dbReference type="OrthoDB" id="39175at2759"/>
<keyword evidence="3" id="KW-1185">Reference proteome</keyword>
<reference evidence="2 3" key="1">
    <citation type="submission" date="2013-12" db="EMBL/GenBank/DDBJ databases">
        <authorList>
            <person name="Cubeta M."/>
            <person name="Pakala S."/>
            <person name="Fedorova N."/>
            <person name="Thomas E."/>
            <person name="Dean R."/>
            <person name="Jabaji S."/>
            <person name="Neate S."/>
            <person name="Toda T."/>
            <person name="Tavantzis S."/>
            <person name="Vilgalys R."/>
            <person name="Bharathan N."/>
            <person name="Pakala S."/>
            <person name="Losada L.S."/>
            <person name="Zafar N."/>
            <person name="Nierman W."/>
        </authorList>
    </citation>
    <scope>NUCLEOTIDE SEQUENCE [LARGE SCALE GENOMIC DNA]</scope>
    <source>
        <strain evidence="2 3">123E</strain>
    </source>
</reference>
<name>A0A074RGH8_9AGAM</name>
<evidence type="ECO:0000313" key="3">
    <source>
        <dbReference type="Proteomes" id="UP000027456"/>
    </source>
</evidence>
<proteinExistence type="predicted"/>
<dbReference type="InterPro" id="IPR001138">
    <property type="entry name" value="Zn2Cys6_DnaBD"/>
</dbReference>
<dbReference type="Gene3D" id="4.10.240.10">
    <property type="entry name" value="Zn(2)-C6 fungal-type DNA-binding domain"/>
    <property type="match status" value="1"/>
</dbReference>
<dbReference type="GO" id="GO:0008270">
    <property type="term" value="F:zinc ion binding"/>
    <property type="evidence" value="ECO:0007669"/>
    <property type="project" value="InterPro"/>
</dbReference>